<sequence length="440" mass="48175">MPPALTPESDYSSLRELIKGSSLSFSCSGSIPITTDTSVTENGHVPTKSQPVKFFWTSRDSVPHLLVLPICEKDDVDASDAGALQQLISDCAPASLGRPGKRILDPTFCKAGTLKPAHFATTFHPVDLGILDEIAKQLLPSFDVGASRKLIADLWRLDVYSSPDGFIKKHINIPYLDNQFGLLVVCLPSQFTGGNLYVRHNKQIRHLDWSPASSSTIQWAAFYDDCELEIMPVTGGECITLVYDLYSVGAGVGYVHPKPSLTPCMQPLKAAVMNILGSPDLMSQGGILGAFCSYAYPASESIAHVLKDDDYLLYSAFKSCGLATFALAISSTGNWYATILERAQSKNIPIQNDEKNRAAKVMASEAWPCITLPGVTWVNEQNRDNLALRHCPRDTGAASSSGYEEDTDRPTKRRKIDQSKTPWYVDGAIFAVIPPWRVRL</sequence>
<comment type="caution">
    <text evidence="2">The sequence shown here is derived from an EMBL/GenBank/DDBJ whole genome shotgun (WGS) entry which is preliminary data.</text>
</comment>
<dbReference type="PANTHER" id="PTHR33099">
    <property type="entry name" value="FE2OG DIOXYGENASE DOMAIN-CONTAINING PROTEIN"/>
    <property type="match status" value="1"/>
</dbReference>
<proteinExistence type="predicted"/>
<accession>A0A124BWH0</accession>
<dbReference type="PANTHER" id="PTHR33099:SF14">
    <property type="entry name" value="PROLYL 4-HYDROXYLASE ALPHA SUBUNIT FE(2+) 2OG DIOXYGENASE DOMAIN-CONTAINING PROTEIN"/>
    <property type="match status" value="1"/>
</dbReference>
<dbReference type="VEuPathDB" id="FungiDB:ATCC64974_86430"/>
<organism evidence="2 3">
    <name type="scientific">Aspergillus niger</name>
    <dbReference type="NCBI Taxonomy" id="5061"/>
    <lineage>
        <taxon>Eukaryota</taxon>
        <taxon>Fungi</taxon>
        <taxon>Dikarya</taxon>
        <taxon>Ascomycota</taxon>
        <taxon>Pezizomycotina</taxon>
        <taxon>Eurotiomycetes</taxon>
        <taxon>Eurotiomycetidae</taxon>
        <taxon>Eurotiales</taxon>
        <taxon>Aspergillaceae</taxon>
        <taxon>Aspergillus</taxon>
        <taxon>Aspergillus subgen. Circumdati</taxon>
    </lineage>
</organism>
<protein>
    <submittedName>
        <fullName evidence="2">Oxidoreductase, 2OG-Fe(II) oxygenase family protein</fullName>
    </submittedName>
</protein>
<evidence type="ECO:0000256" key="1">
    <source>
        <dbReference type="SAM" id="MobiDB-lite"/>
    </source>
</evidence>
<dbReference type="OMA" id="SSTIQWA"/>
<evidence type="ECO:0000313" key="3">
    <source>
        <dbReference type="Proteomes" id="UP000068243"/>
    </source>
</evidence>
<evidence type="ECO:0000313" key="2">
    <source>
        <dbReference type="EMBL" id="GAQ39186.1"/>
    </source>
</evidence>
<dbReference type="Proteomes" id="UP000068243">
    <property type="component" value="Unassembled WGS sequence"/>
</dbReference>
<dbReference type="VEuPathDB" id="FungiDB:An04g09660"/>
<dbReference type="EMBL" id="BCMY01000004">
    <property type="protein sequence ID" value="GAQ39186.1"/>
    <property type="molecule type" value="Genomic_DNA"/>
</dbReference>
<name>A0A124BWH0_ASPNG</name>
<reference evidence="3" key="1">
    <citation type="journal article" date="2016" name="Genome Announc.">
        <title>Draft genome sequence of Aspergillus niger strain An76.</title>
        <authorList>
            <person name="Gong W."/>
            <person name="Cheng Z."/>
            <person name="Zhang H."/>
            <person name="Liu L."/>
            <person name="Gao P."/>
            <person name="Wang L."/>
        </authorList>
    </citation>
    <scope>NUCLEOTIDE SEQUENCE [LARGE SCALE GENOMIC DNA]</scope>
    <source>
        <strain evidence="3">An76</strain>
    </source>
</reference>
<dbReference type="VEuPathDB" id="FungiDB:ASPNIDRAFT2_1177991"/>
<gene>
    <name evidence="2" type="ORF">ABL_02998</name>
</gene>
<dbReference type="AlphaFoldDB" id="A0A124BWH0"/>
<dbReference type="OrthoDB" id="27483at2759"/>
<feature type="region of interest" description="Disordered" evidence="1">
    <location>
        <begin position="391"/>
        <end position="416"/>
    </location>
</feature>
<dbReference type="VEuPathDB" id="FungiDB:M747DRAFT_335186"/>